<feature type="region of interest" description="Disordered" evidence="1">
    <location>
        <begin position="276"/>
        <end position="311"/>
    </location>
</feature>
<dbReference type="Proteomes" id="UP000038009">
    <property type="component" value="Unassembled WGS sequence"/>
</dbReference>
<keyword evidence="3" id="KW-1185">Reference proteome</keyword>
<accession>A0A0N1I323</accession>
<feature type="compositionally biased region" description="Polar residues" evidence="1">
    <location>
        <begin position="20"/>
        <end position="29"/>
    </location>
</feature>
<sequence length="494" mass="53408">MSWMHSRSQREDSPQPAPCSLSQMPQGSASRVLGMDITNRSPTPPPPQVPSMSKTFARVSPTPPSLSNTLAWSTQQARAFSCSSRDYVDNTNDGAQSAMSFVLPSSDMFLAAMEAGGDNVEDSHRQVTRRRSRSPAATDAHVVENWSIIEAQRDQQGWQHYECTTALNAKPVQAELPAGLCPLKRARLQSDTPGSTGSSACQRDGTRLHSEYKVAENGGSLVSNLISLEKGASNVAPGDGHHLNAFFTPISTKLLLSSFPNYETVLSPIQLSSAECSSSGPYREQRSDMPVTPHSSVLATSTSSTSSSAHKGHAHLCMPARLLDTEIPSWQVMEAVSANAGESTELLSTTLQGDRRVRMVSAVDNAIVYSPGSLDDISPIVCLSGDLALLRGGASGSTDQRTPPHLQNEEARRQRMDGRGSCETSSDASVDRLLYQTYGDDEEGGKVWDTLSLYTGDASTHSGYTQSQHLREDMQRLASDGFDDLQRGLLCWQR</sequence>
<protein>
    <submittedName>
        <fullName evidence="2">Uncharacterized protein</fullName>
    </submittedName>
</protein>
<evidence type="ECO:0000313" key="2">
    <source>
        <dbReference type="EMBL" id="KPI84301.1"/>
    </source>
</evidence>
<feature type="compositionally biased region" description="Basic and acidic residues" evidence="1">
    <location>
        <begin position="407"/>
        <end position="420"/>
    </location>
</feature>
<feature type="region of interest" description="Disordered" evidence="1">
    <location>
        <begin position="393"/>
        <end position="427"/>
    </location>
</feature>
<proteinExistence type="predicted"/>
<reference evidence="2 3" key="1">
    <citation type="journal article" date="2015" name="PLoS Pathog.">
        <title>Leptomonas seymouri: Adaptations to the Dixenous Life Cycle Analyzed by Genome Sequencing, Transcriptome Profiling and Co-infection with Leishmania donovani.</title>
        <authorList>
            <person name="Kraeva N."/>
            <person name="Butenko A."/>
            <person name="Hlavacova J."/>
            <person name="Kostygov A."/>
            <person name="Myskova J."/>
            <person name="Grybchuk D."/>
            <person name="Lestinova T."/>
            <person name="Votypka J."/>
            <person name="Volf P."/>
            <person name="Opperdoes F."/>
            <person name="Flegontov P."/>
            <person name="Lukes J."/>
            <person name="Yurchenko V."/>
        </authorList>
    </citation>
    <scope>NUCLEOTIDE SEQUENCE [LARGE SCALE GENOMIC DNA]</scope>
    <source>
        <strain evidence="2 3">ATCC 30220</strain>
    </source>
</reference>
<organism evidence="2 3">
    <name type="scientific">Leptomonas seymouri</name>
    <dbReference type="NCBI Taxonomy" id="5684"/>
    <lineage>
        <taxon>Eukaryota</taxon>
        <taxon>Discoba</taxon>
        <taxon>Euglenozoa</taxon>
        <taxon>Kinetoplastea</taxon>
        <taxon>Metakinetoplastina</taxon>
        <taxon>Trypanosomatida</taxon>
        <taxon>Trypanosomatidae</taxon>
        <taxon>Leishmaniinae</taxon>
        <taxon>Leptomonas</taxon>
    </lineage>
</organism>
<dbReference type="OMA" id="HLCMPAR"/>
<evidence type="ECO:0000313" key="3">
    <source>
        <dbReference type="Proteomes" id="UP000038009"/>
    </source>
</evidence>
<name>A0A0N1I323_LEPSE</name>
<feature type="region of interest" description="Disordered" evidence="1">
    <location>
        <begin position="1"/>
        <end position="69"/>
    </location>
</feature>
<dbReference type="OrthoDB" id="263077at2759"/>
<dbReference type="EMBL" id="LJSK01000271">
    <property type="protein sequence ID" value="KPI84301.1"/>
    <property type="molecule type" value="Genomic_DNA"/>
</dbReference>
<comment type="caution">
    <text evidence="2">The sequence shown here is derived from an EMBL/GenBank/DDBJ whole genome shotgun (WGS) entry which is preliminary data.</text>
</comment>
<dbReference type="AlphaFoldDB" id="A0A0N1I323"/>
<evidence type="ECO:0000256" key="1">
    <source>
        <dbReference type="SAM" id="MobiDB-lite"/>
    </source>
</evidence>
<dbReference type="VEuPathDB" id="TriTrypDB:Lsey_0271_0060"/>
<gene>
    <name evidence="2" type="ORF">ABL78_6644</name>
</gene>